<protein>
    <submittedName>
        <fullName evidence="1">Uncharacterized protein</fullName>
    </submittedName>
</protein>
<reference evidence="1" key="2">
    <citation type="submission" date="2020-11" db="EMBL/GenBank/DDBJ databases">
        <authorList>
            <person name="McCartney M.A."/>
            <person name="Auch B."/>
            <person name="Kono T."/>
            <person name="Mallez S."/>
            <person name="Becker A."/>
            <person name="Gohl D.M."/>
            <person name="Silverstein K.A.T."/>
            <person name="Koren S."/>
            <person name="Bechman K.B."/>
            <person name="Herman A."/>
            <person name="Abrahante J.E."/>
            <person name="Garbe J."/>
        </authorList>
    </citation>
    <scope>NUCLEOTIDE SEQUENCE</scope>
    <source>
        <strain evidence="1">Duluth1</strain>
        <tissue evidence="1">Whole animal</tissue>
    </source>
</reference>
<sequence>MTHSEDLITLKEWFCDEMIEGIQKDEPDRRTWEKTGHITLLRISLFNKRREFKVSDFMQIHQHDDVDR</sequence>
<accession>A0A9D4GCP3</accession>
<dbReference type="AlphaFoldDB" id="A0A9D4GCP3"/>
<reference evidence="1" key="1">
    <citation type="journal article" date="2019" name="bioRxiv">
        <title>The Genome of the Zebra Mussel, Dreissena polymorpha: A Resource for Invasive Species Research.</title>
        <authorList>
            <person name="McCartney M.A."/>
            <person name="Auch B."/>
            <person name="Kono T."/>
            <person name="Mallez S."/>
            <person name="Zhang Y."/>
            <person name="Obille A."/>
            <person name="Becker A."/>
            <person name="Abrahante J.E."/>
            <person name="Garbe J."/>
            <person name="Badalamenti J.P."/>
            <person name="Herman A."/>
            <person name="Mangelson H."/>
            <person name="Liachko I."/>
            <person name="Sullivan S."/>
            <person name="Sone E.D."/>
            <person name="Koren S."/>
            <person name="Silverstein K.A.T."/>
            <person name="Beckman K.B."/>
            <person name="Gohl D.M."/>
        </authorList>
    </citation>
    <scope>NUCLEOTIDE SEQUENCE</scope>
    <source>
        <strain evidence="1">Duluth1</strain>
        <tissue evidence="1">Whole animal</tissue>
    </source>
</reference>
<name>A0A9D4GCP3_DREPO</name>
<comment type="caution">
    <text evidence="1">The sequence shown here is derived from an EMBL/GenBank/DDBJ whole genome shotgun (WGS) entry which is preliminary data.</text>
</comment>
<dbReference type="Proteomes" id="UP000828390">
    <property type="component" value="Unassembled WGS sequence"/>
</dbReference>
<dbReference type="EMBL" id="JAIWYP010000006">
    <property type="protein sequence ID" value="KAH3814801.1"/>
    <property type="molecule type" value="Genomic_DNA"/>
</dbReference>
<evidence type="ECO:0000313" key="2">
    <source>
        <dbReference type="Proteomes" id="UP000828390"/>
    </source>
</evidence>
<keyword evidence="2" id="KW-1185">Reference proteome</keyword>
<evidence type="ECO:0000313" key="1">
    <source>
        <dbReference type="EMBL" id="KAH3814801.1"/>
    </source>
</evidence>
<organism evidence="1 2">
    <name type="scientific">Dreissena polymorpha</name>
    <name type="common">Zebra mussel</name>
    <name type="synonym">Mytilus polymorpha</name>
    <dbReference type="NCBI Taxonomy" id="45954"/>
    <lineage>
        <taxon>Eukaryota</taxon>
        <taxon>Metazoa</taxon>
        <taxon>Spiralia</taxon>
        <taxon>Lophotrochozoa</taxon>
        <taxon>Mollusca</taxon>
        <taxon>Bivalvia</taxon>
        <taxon>Autobranchia</taxon>
        <taxon>Heteroconchia</taxon>
        <taxon>Euheterodonta</taxon>
        <taxon>Imparidentia</taxon>
        <taxon>Neoheterodontei</taxon>
        <taxon>Myida</taxon>
        <taxon>Dreissenoidea</taxon>
        <taxon>Dreissenidae</taxon>
        <taxon>Dreissena</taxon>
    </lineage>
</organism>
<gene>
    <name evidence="1" type="ORF">DPMN_143314</name>
</gene>
<proteinExistence type="predicted"/>